<dbReference type="InterPro" id="IPR001466">
    <property type="entry name" value="Beta-lactam-related"/>
</dbReference>
<feature type="domain" description="Beta-lactamase-related" evidence="2">
    <location>
        <begin position="13"/>
        <end position="347"/>
    </location>
</feature>
<dbReference type="Gene3D" id="3.40.710.10">
    <property type="entry name" value="DD-peptidase/beta-lactamase superfamily"/>
    <property type="match status" value="1"/>
</dbReference>
<reference evidence="5" key="1">
    <citation type="submission" date="2017-11" db="EMBL/GenBank/DDBJ databases">
        <title>Phenotypic and genomic properties of facultatively anaerobic sulfur-reducing natronoarchaea from hypersaline soda lakes.</title>
        <authorList>
            <person name="Sorokin D.Y."/>
            <person name="Kublanov I.V."/>
            <person name="Roman P."/>
            <person name="Sinninghe Damste J.S."/>
            <person name="Golyshin P.N."/>
            <person name="Rojo D."/>
            <person name="Ciordia S."/>
            <person name="Mena M.D.C."/>
            <person name="Ferrer M."/>
            <person name="Messina E."/>
            <person name="Smedile F."/>
            <person name="La Spada G."/>
            <person name="La Cono V."/>
            <person name="Yakimov M.M."/>
        </authorList>
    </citation>
    <scope>NUCLEOTIDE SEQUENCE [LARGE SCALE GENOMIC DNA]</scope>
    <source>
        <strain evidence="5">AArc-Sl</strain>
    </source>
</reference>
<dbReference type="InterPro" id="IPR038164">
    <property type="entry name" value="Pab87_oct_sf"/>
</dbReference>
<dbReference type="PANTHER" id="PTHR46825">
    <property type="entry name" value="D-ALANYL-D-ALANINE-CARBOXYPEPTIDASE/ENDOPEPTIDASE AMPH"/>
    <property type="match status" value="1"/>
</dbReference>
<dbReference type="KEGG" id="hdf:AArcSl_2701"/>
<evidence type="ECO:0000259" key="2">
    <source>
        <dbReference type="Pfam" id="PF00144"/>
    </source>
</evidence>
<feature type="region of interest" description="Disordered" evidence="1">
    <location>
        <begin position="208"/>
        <end position="235"/>
    </location>
</feature>
<name>A0A343TMJ7_9EURY</name>
<sequence>MADLSTDTEREIASFVREWMAEANVPGASIAITDRDEVVYADGFGSRDLASNAPATPSTLYGFGSVTKSFTALAVLQGVEKGWFDLSDSIAEHTPAEFDGAGEVTLHQLLTHSSGVPSLGTSEVLIARQGGAGEHGIPLGDMDDVYAHVDGAERERDAHSEGRFMYNNEAYVLLADAVERESGRRFAEYVDSEIFAPLGMDRSRLLSDSLPGLDTDDEDAPDVMTPYRPGEDAPEEASLPVRELSHGPGGLFGTVEELAAYLRYHLSGGEPLPDGSQLVDPDLLARAHEGHVETPSGPYGYGWRTRKIAGTQLVGHGGSIMVSTAYVGFLPEEGLGVAIACNIGARPHPTQVAEGIVATLQGEDPADVVPYYTYHDSIDPLVGSYEAYAGIREATVEERDGVLWVTLENGIDERTVALVPENLEEWQFRTRTRGGRQSTVEFVETDDGIDLFLERLRLHQA</sequence>
<dbReference type="AlphaFoldDB" id="A0A343TMJ7"/>
<dbReference type="InterPro" id="IPR012338">
    <property type="entry name" value="Beta-lactam/transpept-like"/>
</dbReference>
<dbReference type="Pfam" id="PF13969">
    <property type="entry name" value="Pab87_oct"/>
    <property type="match status" value="1"/>
</dbReference>
<keyword evidence="5" id="KW-1185">Reference proteome</keyword>
<proteinExistence type="predicted"/>
<dbReference type="InterPro" id="IPR025879">
    <property type="entry name" value="Pab87_oct"/>
</dbReference>
<accession>A0A343TMJ7</accession>
<dbReference type="PANTHER" id="PTHR46825:SF9">
    <property type="entry name" value="BETA-LACTAMASE-RELATED DOMAIN-CONTAINING PROTEIN"/>
    <property type="match status" value="1"/>
</dbReference>
<organism evidence="4 5">
    <name type="scientific">Halalkaliarchaeum desulfuricum</name>
    <dbReference type="NCBI Taxonomy" id="2055893"/>
    <lineage>
        <taxon>Archaea</taxon>
        <taxon>Methanobacteriati</taxon>
        <taxon>Methanobacteriota</taxon>
        <taxon>Stenosarchaea group</taxon>
        <taxon>Halobacteria</taxon>
        <taxon>Halobacteriales</taxon>
        <taxon>Haloferacaceae</taxon>
        <taxon>Halalkaliarchaeum</taxon>
    </lineage>
</organism>
<dbReference type="EMBL" id="CP025066">
    <property type="protein sequence ID" value="AUX10319.1"/>
    <property type="molecule type" value="Genomic_DNA"/>
</dbReference>
<feature type="domain" description="Pab87 octamerisation" evidence="3">
    <location>
        <begin position="369"/>
        <end position="459"/>
    </location>
</feature>
<dbReference type="InterPro" id="IPR050491">
    <property type="entry name" value="AmpC-like"/>
</dbReference>
<dbReference type="RefSeq" id="WP_161945968.1">
    <property type="nucleotide sequence ID" value="NZ_CP025066.1"/>
</dbReference>
<dbReference type="SUPFAM" id="SSF56601">
    <property type="entry name" value="beta-lactamase/transpeptidase-like"/>
    <property type="match status" value="1"/>
</dbReference>
<dbReference type="OrthoDB" id="111095at2157"/>
<evidence type="ECO:0000256" key="1">
    <source>
        <dbReference type="SAM" id="MobiDB-lite"/>
    </source>
</evidence>
<gene>
    <name evidence="4" type="ORF">AArcSl_2701</name>
</gene>
<dbReference type="GeneID" id="37879058"/>
<evidence type="ECO:0000259" key="3">
    <source>
        <dbReference type="Pfam" id="PF13969"/>
    </source>
</evidence>
<dbReference type="Proteomes" id="UP000263012">
    <property type="component" value="Chromosome"/>
</dbReference>
<protein>
    <submittedName>
        <fullName evidence="4">Beta-lactamase</fullName>
    </submittedName>
</protein>
<dbReference type="Pfam" id="PF00144">
    <property type="entry name" value="Beta-lactamase"/>
    <property type="match status" value="1"/>
</dbReference>
<dbReference type="Gene3D" id="2.40.128.210">
    <property type="entry name" value="Pab87 octamerisation domain"/>
    <property type="match status" value="1"/>
</dbReference>
<evidence type="ECO:0000313" key="4">
    <source>
        <dbReference type="EMBL" id="AUX10319.1"/>
    </source>
</evidence>
<evidence type="ECO:0000313" key="5">
    <source>
        <dbReference type="Proteomes" id="UP000263012"/>
    </source>
</evidence>